<evidence type="ECO:0000256" key="1">
    <source>
        <dbReference type="ARBA" id="ARBA00004651"/>
    </source>
</evidence>
<keyword evidence="6 7" id="KW-0472">Membrane</keyword>
<name>A0A0W8G6N4_9ZZZZ</name>
<keyword evidence="4 7" id="KW-0812">Transmembrane</keyword>
<feature type="transmembrane region" description="Helical" evidence="7">
    <location>
        <begin position="249"/>
        <end position="278"/>
    </location>
</feature>
<evidence type="ECO:0000256" key="3">
    <source>
        <dbReference type="ARBA" id="ARBA00022475"/>
    </source>
</evidence>
<dbReference type="InterPro" id="IPR005524">
    <property type="entry name" value="DUF318"/>
</dbReference>
<keyword evidence="3" id="KW-1003">Cell membrane</keyword>
<comment type="caution">
    <text evidence="8">The sequence shown here is derived from an EMBL/GenBank/DDBJ whole genome shotgun (WGS) entry which is preliminary data.</text>
</comment>
<dbReference type="PANTHER" id="PTHR34184:SF4">
    <property type="entry name" value="UPF0718 PROTEIN YCGR"/>
    <property type="match status" value="1"/>
</dbReference>
<feature type="transmembrane region" description="Helical" evidence="7">
    <location>
        <begin position="356"/>
        <end position="374"/>
    </location>
</feature>
<dbReference type="NCBIfam" id="NF033936">
    <property type="entry name" value="CuZnOut_SO0444"/>
    <property type="match status" value="1"/>
</dbReference>
<evidence type="ECO:0000256" key="5">
    <source>
        <dbReference type="ARBA" id="ARBA00022989"/>
    </source>
</evidence>
<comment type="subcellular location">
    <subcellularLocation>
        <location evidence="1">Cell membrane</location>
        <topology evidence="1">Multi-pass membrane protein</topology>
    </subcellularLocation>
</comment>
<keyword evidence="5 7" id="KW-1133">Transmembrane helix</keyword>
<feature type="transmembrane region" description="Helical" evidence="7">
    <location>
        <begin position="315"/>
        <end position="336"/>
    </location>
</feature>
<evidence type="ECO:0000256" key="6">
    <source>
        <dbReference type="ARBA" id="ARBA00023136"/>
    </source>
</evidence>
<dbReference type="InterPro" id="IPR052923">
    <property type="entry name" value="UPF0718"/>
</dbReference>
<accession>A0A0W8G6N4</accession>
<feature type="transmembrane region" description="Helical" evidence="7">
    <location>
        <begin position="218"/>
        <end position="237"/>
    </location>
</feature>
<dbReference type="EMBL" id="LNQE01000184">
    <property type="protein sequence ID" value="KUG28745.1"/>
    <property type="molecule type" value="Genomic_DNA"/>
</dbReference>
<feature type="transmembrane region" description="Helical" evidence="7">
    <location>
        <begin position="284"/>
        <end position="308"/>
    </location>
</feature>
<feature type="transmembrane region" description="Helical" evidence="7">
    <location>
        <begin position="24"/>
        <end position="41"/>
    </location>
</feature>
<dbReference type="Pfam" id="PF03773">
    <property type="entry name" value="ArsP_1"/>
    <property type="match status" value="1"/>
</dbReference>
<sequence>MSHAVIEAVSAMAAASLDVFVESAPYMLLGMVVAGLLRAFVPEGFIFSRLGGRGPGSVAWASLLGAPLPLCSCGVIPAAAEIRRRGAGKGATAAFLISTPETGVDSVAVTYALLGPAMAVIRPLAAVVTATLAGLFVNALDRDRPPDAHSGAHSGAPRSGIALHAPVDFAAGMSMPHADAHACTDGWACGTGPSRQAPPLVRLLAGIRYAFGDLLPDIGGWFVLGVALSGIISVLVPPDFIQARLGSGILPMLAVLAVAVPLYVCATASTPIAAALLVKGLSPGAALVFLLAGPATNAATLAVAVKILGKRGAACYLAAIIVCSLAAGLCLDAFFPGVAAKTAEFLATSGEDAPGVASYLAAGILAACLVWPLFARRRGRCDCQCSGHGG</sequence>
<protein>
    <submittedName>
        <fullName evidence="8">Transporter</fullName>
    </submittedName>
</protein>
<evidence type="ECO:0000313" key="8">
    <source>
        <dbReference type="EMBL" id="KUG28745.1"/>
    </source>
</evidence>
<dbReference type="GO" id="GO:0005886">
    <property type="term" value="C:plasma membrane"/>
    <property type="evidence" value="ECO:0007669"/>
    <property type="project" value="UniProtKB-SubCell"/>
</dbReference>
<proteinExistence type="inferred from homology"/>
<organism evidence="8">
    <name type="scientific">hydrocarbon metagenome</name>
    <dbReference type="NCBI Taxonomy" id="938273"/>
    <lineage>
        <taxon>unclassified sequences</taxon>
        <taxon>metagenomes</taxon>
        <taxon>ecological metagenomes</taxon>
    </lineage>
</organism>
<reference evidence="8" key="1">
    <citation type="journal article" date="2015" name="Proc. Natl. Acad. Sci. U.S.A.">
        <title>Networks of energetic and metabolic interactions define dynamics in microbial communities.</title>
        <authorList>
            <person name="Embree M."/>
            <person name="Liu J.K."/>
            <person name="Al-Bassam M.M."/>
            <person name="Zengler K."/>
        </authorList>
    </citation>
    <scope>NUCLEOTIDE SEQUENCE</scope>
</reference>
<gene>
    <name evidence="8" type="ORF">ASZ90_001378</name>
</gene>
<evidence type="ECO:0000256" key="7">
    <source>
        <dbReference type="SAM" id="Phobius"/>
    </source>
</evidence>
<feature type="transmembrane region" description="Helical" evidence="7">
    <location>
        <begin position="120"/>
        <end position="140"/>
    </location>
</feature>
<evidence type="ECO:0000256" key="4">
    <source>
        <dbReference type="ARBA" id="ARBA00022692"/>
    </source>
</evidence>
<dbReference type="PANTHER" id="PTHR34184">
    <property type="entry name" value="UPF0718 PROTEIN YCGR"/>
    <property type="match status" value="1"/>
</dbReference>
<evidence type="ECO:0000256" key="2">
    <source>
        <dbReference type="ARBA" id="ARBA00006386"/>
    </source>
</evidence>
<dbReference type="AlphaFoldDB" id="A0A0W8G6N4"/>
<comment type="similarity">
    <text evidence="2">Belongs to the UPF0718 family.</text>
</comment>